<gene>
    <name evidence="7" type="primary">aroK</name>
    <name evidence="8" type="ORF">EFD62_10590</name>
</gene>
<proteinExistence type="inferred from homology"/>
<keyword evidence="4 7" id="KW-0418">Kinase</keyword>
<dbReference type="Gene3D" id="3.40.50.300">
    <property type="entry name" value="P-loop containing nucleotide triphosphate hydrolases"/>
    <property type="match status" value="1"/>
</dbReference>
<dbReference type="GO" id="GO:0009073">
    <property type="term" value="P:aromatic amino acid family biosynthetic process"/>
    <property type="evidence" value="ECO:0007669"/>
    <property type="project" value="UniProtKB-KW"/>
</dbReference>
<feature type="binding site" evidence="7">
    <location>
        <position position="135"/>
    </location>
    <ligand>
        <name>substrate</name>
    </ligand>
</feature>
<dbReference type="RefSeq" id="WP_069195459.1">
    <property type="nucleotide sequence ID" value="NZ_RLII01000013.1"/>
</dbReference>
<dbReference type="AlphaFoldDB" id="A0A4Q0I4T9"/>
<dbReference type="Pfam" id="PF01202">
    <property type="entry name" value="SKI"/>
    <property type="match status" value="1"/>
</dbReference>
<feature type="binding site" evidence="7">
    <location>
        <begin position="13"/>
        <end position="18"/>
    </location>
    <ligand>
        <name>ATP</name>
        <dbReference type="ChEBI" id="CHEBI:30616"/>
    </ligand>
</feature>
<dbReference type="GO" id="GO:0008652">
    <property type="term" value="P:amino acid biosynthetic process"/>
    <property type="evidence" value="ECO:0007669"/>
    <property type="project" value="UniProtKB-KW"/>
</dbReference>
<dbReference type="InterPro" id="IPR031322">
    <property type="entry name" value="Shikimate/glucono_kinase"/>
</dbReference>
<keyword evidence="7" id="KW-0963">Cytoplasm</keyword>
<feature type="binding site" evidence="7">
    <location>
        <position position="80"/>
    </location>
    <ligand>
        <name>substrate</name>
    </ligand>
</feature>
<dbReference type="PANTHER" id="PTHR21087:SF16">
    <property type="entry name" value="SHIKIMATE KINASE 1, CHLOROPLASTIC"/>
    <property type="match status" value="1"/>
</dbReference>
<evidence type="ECO:0000256" key="3">
    <source>
        <dbReference type="ARBA" id="ARBA00022741"/>
    </source>
</evidence>
<name>A0A4Q0I4T9_9FIRM</name>
<dbReference type="GO" id="GO:0009423">
    <property type="term" value="P:chorismate biosynthetic process"/>
    <property type="evidence" value="ECO:0007669"/>
    <property type="project" value="UniProtKB-UniRule"/>
</dbReference>
<keyword evidence="2 7" id="KW-0808">Transferase</keyword>
<evidence type="ECO:0000313" key="8">
    <source>
        <dbReference type="EMBL" id="RXE58745.1"/>
    </source>
</evidence>
<reference evidence="9" key="1">
    <citation type="submission" date="2018-11" db="EMBL/GenBank/DDBJ databases">
        <title>Genome sequencing of a novel mesophilic and cellulolytic organism within the genus Hungateiclostridium.</title>
        <authorList>
            <person name="Rettenmaier R."/>
            <person name="Liebl W."/>
            <person name="Zverlov V."/>
        </authorList>
    </citation>
    <scope>NUCLEOTIDE SEQUENCE [LARGE SCALE GENOMIC DNA]</scope>
    <source>
        <strain evidence="9">N2K1</strain>
    </source>
</reference>
<evidence type="ECO:0000256" key="2">
    <source>
        <dbReference type="ARBA" id="ARBA00022679"/>
    </source>
</evidence>
<feature type="binding site" evidence="7">
    <location>
        <position position="17"/>
    </location>
    <ligand>
        <name>Mg(2+)</name>
        <dbReference type="ChEBI" id="CHEBI:18420"/>
    </ligand>
</feature>
<dbReference type="OrthoDB" id="9800332at2"/>
<evidence type="ECO:0000256" key="4">
    <source>
        <dbReference type="ARBA" id="ARBA00022777"/>
    </source>
</evidence>
<dbReference type="InterPro" id="IPR027417">
    <property type="entry name" value="P-loop_NTPase"/>
</dbReference>
<comment type="cofactor">
    <cofactor evidence="7">
        <name>Mg(2+)</name>
        <dbReference type="ChEBI" id="CHEBI:18420"/>
    </cofactor>
    <text evidence="7">Binds 1 Mg(2+) ion per subunit.</text>
</comment>
<comment type="subcellular location">
    <subcellularLocation>
        <location evidence="7">Cytoplasm</location>
    </subcellularLocation>
</comment>
<feature type="binding site" evidence="7">
    <location>
        <position position="118"/>
    </location>
    <ligand>
        <name>ATP</name>
        <dbReference type="ChEBI" id="CHEBI:30616"/>
    </ligand>
</feature>
<dbReference type="EMBL" id="RLII01000013">
    <property type="protein sequence ID" value="RXE58745.1"/>
    <property type="molecule type" value="Genomic_DNA"/>
</dbReference>
<dbReference type="CDD" id="cd00464">
    <property type="entry name" value="SK"/>
    <property type="match status" value="1"/>
</dbReference>
<sequence>MKKTNIVLIGMPGAGKSTVGVLLAKAMKMPFIDTDLLIQQKHNKYLQEIINEIGVEKFLSIEEKIALELNVKNHVIATGGSMIYSNSALNHFKKDSMLVYLQLRYDEIERRIANISSRGIAMDKDQTLIALYSERVPLYEKHADITVNCSGKDIEAIVTEIKNRFRGEE</sequence>
<dbReference type="SUPFAM" id="SSF52540">
    <property type="entry name" value="P-loop containing nucleoside triphosphate hydrolases"/>
    <property type="match status" value="1"/>
</dbReference>
<dbReference type="PANTHER" id="PTHR21087">
    <property type="entry name" value="SHIKIMATE KINASE"/>
    <property type="match status" value="1"/>
</dbReference>
<keyword evidence="5 7" id="KW-0067">ATP-binding</keyword>
<comment type="function">
    <text evidence="7">Catalyzes the specific phosphorylation of the 3-hydroxyl group of shikimic acid using ATP as a cosubstrate.</text>
</comment>
<dbReference type="UniPathway" id="UPA00053">
    <property type="reaction ID" value="UER00088"/>
</dbReference>
<keyword evidence="7" id="KW-0479">Metal-binding</keyword>
<protein>
    <recommendedName>
        <fullName evidence="7">Shikimate kinase</fullName>
        <shortName evidence="7">SK</shortName>
        <ecNumber evidence="7">2.7.1.71</ecNumber>
    </recommendedName>
</protein>
<evidence type="ECO:0000313" key="9">
    <source>
        <dbReference type="Proteomes" id="UP000289166"/>
    </source>
</evidence>
<dbReference type="InterPro" id="IPR000623">
    <property type="entry name" value="Shikimate_kinase/TSH1"/>
</dbReference>
<dbReference type="GO" id="GO:0005524">
    <property type="term" value="F:ATP binding"/>
    <property type="evidence" value="ECO:0007669"/>
    <property type="project" value="UniProtKB-UniRule"/>
</dbReference>
<comment type="subunit">
    <text evidence="7">Monomer.</text>
</comment>
<dbReference type="EC" id="2.7.1.71" evidence="7"/>
<comment type="pathway">
    <text evidence="7">Metabolic intermediate biosynthesis; chorismate biosynthesis; chorismate from D-erythrose 4-phosphate and phosphoenolpyruvate: step 5/7.</text>
</comment>
<dbReference type="GO" id="GO:0000287">
    <property type="term" value="F:magnesium ion binding"/>
    <property type="evidence" value="ECO:0007669"/>
    <property type="project" value="UniProtKB-UniRule"/>
</dbReference>
<comment type="caution">
    <text evidence="7">Lacks conserved residue(s) required for the propagation of feature annotation.</text>
</comment>
<evidence type="ECO:0000256" key="5">
    <source>
        <dbReference type="ARBA" id="ARBA00022840"/>
    </source>
</evidence>
<organism evidence="8 9">
    <name type="scientific">Acetivibrio mesophilus</name>
    <dbReference type="NCBI Taxonomy" id="2487273"/>
    <lineage>
        <taxon>Bacteria</taxon>
        <taxon>Bacillati</taxon>
        <taxon>Bacillota</taxon>
        <taxon>Clostridia</taxon>
        <taxon>Eubacteriales</taxon>
        <taxon>Oscillospiraceae</taxon>
        <taxon>Acetivibrio</taxon>
    </lineage>
</organism>
<comment type="catalytic activity">
    <reaction evidence="7">
        <text>shikimate + ATP = 3-phosphoshikimate + ADP + H(+)</text>
        <dbReference type="Rhea" id="RHEA:13121"/>
        <dbReference type="ChEBI" id="CHEBI:15378"/>
        <dbReference type="ChEBI" id="CHEBI:30616"/>
        <dbReference type="ChEBI" id="CHEBI:36208"/>
        <dbReference type="ChEBI" id="CHEBI:145989"/>
        <dbReference type="ChEBI" id="CHEBI:456216"/>
        <dbReference type="EC" id="2.7.1.71"/>
    </reaction>
</comment>
<evidence type="ECO:0000256" key="1">
    <source>
        <dbReference type="ARBA" id="ARBA00022605"/>
    </source>
</evidence>
<dbReference type="GO" id="GO:0005829">
    <property type="term" value="C:cytosol"/>
    <property type="evidence" value="ECO:0007669"/>
    <property type="project" value="TreeGrafter"/>
</dbReference>
<keyword evidence="7" id="KW-0460">Magnesium</keyword>
<dbReference type="PRINTS" id="PR01100">
    <property type="entry name" value="SHIKIMTKNASE"/>
</dbReference>
<dbReference type="HAMAP" id="MF_00109">
    <property type="entry name" value="Shikimate_kinase"/>
    <property type="match status" value="1"/>
</dbReference>
<evidence type="ECO:0000256" key="6">
    <source>
        <dbReference type="ARBA" id="ARBA00023141"/>
    </source>
</evidence>
<accession>A0A4Q0I4T9</accession>
<keyword evidence="9" id="KW-1185">Reference proteome</keyword>
<keyword evidence="3 7" id="KW-0547">Nucleotide-binding</keyword>
<dbReference type="Proteomes" id="UP000289166">
    <property type="component" value="Unassembled WGS sequence"/>
</dbReference>
<comment type="similarity">
    <text evidence="7">Belongs to the shikimate kinase family.</text>
</comment>
<comment type="caution">
    <text evidence="8">The sequence shown here is derived from an EMBL/GenBank/DDBJ whole genome shotgun (WGS) entry which is preliminary data.</text>
</comment>
<evidence type="ECO:0000256" key="7">
    <source>
        <dbReference type="HAMAP-Rule" id="MF_00109"/>
    </source>
</evidence>
<keyword evidence="6 7" id="KW-0057">Aromatic amino acid biosynthesis</keyword>
<keyword evidence="1 7" id="KW-0028">Amino-acid biosynthesis</keyword>
<dbReference type="GO" id="GO:0004765">
    <property type="term" value="F:shikimate kinase activity"/>
    <property type="evidence" value="ECO:0007669"/>
    <property type="project" value="UniProtKB-UniRule"/>
</dbReference>
<feature type="binding site" evidence="7">
    <location>
        <position position="35"/>
    </location>
    <ligand>
        <name>substrate</name>
    </ligand>
</feature>